<comment type="caution">
    <text evidence="2">The sequence shown here is derived from an EMBL/GenBank/DDBJ whole genome shotgun (WGS) entry which is preliminary data.</text>
</comment>
<accession>A0ABN0Z101</accession>
<feature type="compositionally biased region" description="Basic and acidic residues" evidence="1">
    <location>
        <begin position="15"/>
        <end position="33"/>
    </location>
</feature>
<organism evidence="2 3">
    <name type="scientific">Streptomyces luteireticuli</name>
    <dbReference type="NCBI Taxonomy" id="173858"/>
    <lineage>
        <taxon>Bacteria</taxon>
        <taxon>Bacillati</taxon>
        <taxon>Actinomycetota</taxon>
        <taxon>Actinomycetes</taxon>
        <taxon>Kitasatosporales</taxon>
        <taxon>Streptomycetaceae</taxon>
        <taxon>Streptomyces</taxon>
    </lineage>
</organism>
<dbReference type="Proteomes" id="UP001500879">
    <property type="component" value="Unassembled WGS sequence"/>
</dbReference>
<evidence type="ECO:0000256" key="1">
    <source>
        <dbReference type="SAM" id="MobiDB-lite"/>
    </source>
</evidence>
<name>A0ABN0Z101_9ACTN</name>
<evidence type="ECO:0000313" key="3">
    <source>
        <dbReference type="Proteomes" id="UP001500879"/>
    </source>
</evidence>
<sequence length="63" mass="6580">MLLVACVECVTAEGPRSEPRAPKRDPKSPRPTKDGALSSLRDTGTPEPRAIGAPGIPNAAFPQ</sequence>
<evidence type="ECO:0000313" key="2">
    <source>
        <dbReference type="EMBL" id="GAA0425272.1"/>
    </source>
</evidence>
<feature type="region of interest" description="Disordered" evidence="1">
    <location>
        <begin position="12"/>
        <end position="63"/>
    </location>
</feature>
<reference evidence="2 3" key="1">
    <citation type="journal article" date="2019" name="Int. J. Syst. Evol. Microbiol.">
        <title>The Global Catalogue of Microorganisms (GCM) 10K type strain sequencing project: providing services to taxonomists for standard genome sequencing and annotation.</title>
        <authorList>
            <consortium name="The Broad Institute Genomics Platform"/>
            <consortium name="The Broad Institute Genome Sequencing Center for Infectious Disease"/>
            <person name="Wu L."/>
            <person name="Ma J."/>
        </authorList>
    </citation>
    <scope>NUCLEOTIDE SEQUENCE [LARGE SCALE GENOMIC DNA]</scope>
    <source>
        <strain evidence="2 3">JCM 4788</strain>
    </source>
</reference>
<dbReference type="EMBL" id="BAAABX010000057">
    <property type="protein sequence ID" value="GAA0425272.1"/>
    <property type="molecule type" value="Genomic_DNA"/>
</dbReference>
<proteinExistence type="predicted"/>
<gene>
    <name evidence="2" type="ORF">GCM10010357_53500</name>
</gene>
<protein>
    <submittedName>
        <fullName evidence="2">Uncharacterized protein</fullName>
    </submittedName>
</protein>
<keyword evidence="3" id="KW-1185">Reference proteome</keyword>